<name>X6NYU0_RETFI</name>
<keyword evidence="2" id="KW-1185">Reference proteome</keyword>
<dbReference type="SUPFAM" id="SSF117281">
    <property type="entry name" value="Kelch motif"/>
    <property type="match status" value="1"/>
</dbReference>
<accession>X6NYU0</accession>
<organism evidence="1 2">
    <name type="scientific">Reticulomyxa filosa</name>
    <dbReference type="NCBI Taxonomy" id="46433"/>
    <lineage>
        <taxon>Eukaryota</taxon>
        <taxon>Sar</taxon>
        <taxon>Rhizaria</taxon>
        <taxon>Retaria</taxon>
        <taxon>Foraminifera</taxon>
        <taxon>Monothalamids</taxon>
        <taxon>Reticulomyxidae</taxon>
        <taxon>Reticulomyxa</taxon>
    </lineage>
</organism>
<protein>
    <submittedName>
        <fullName evidence="1">Uncharacterized protein</fullName>
    </submittedName>
</protein>
<dbReference type="EMBL" id="ASPP01005110">
    <property type="protein sequence ID" value="ETO31151.1"/>
    <property type="molecule type" value="Genomic_DNA"/>
</dbReference>
<evidence type="ECO:0000313" key="2">
    <source>
        <dbReference type="Proteomes" id="UP000023152"/>
    </source>
</evidence>
<sequence>MIGYNSEKKTIVLMGGQLDGKVSSKRVISAKRGVVSEWAGSPANTSQYVMFDEMSVSMNEAIYYLSIVNQSRGLQWEVFNVSTRAKENTSIKDMGSTRVISATLCAEEEEEGGGGGGGARIFVNILGEQEGVSSYYSRSMGYVTTNNTWYDISKNYTEAWFGSYSSCVWIASKEQVWTFGGMNPYTNEPLSAIWSIDHSTGIASLQGHLVIPRMSATTFALRDSLTEQRILVVGGCLQWGAASCNVSITNSEIYDPMALSLSGFGPYLTKPLAQLAGTFQANVLWLFGGASSGDNANARSMHYLNFTAVQWAQLIHNCTHIDTIYVSSSSSSSSFVNILLLLLHIPLKVLTTQLKKPFGYPTPRPSFFDQLVNTIRLAILLVYTS</sequence>
<dbReference type="AlphaFoldDB" id="X6NYU0"/>
<proteinExistence type="predicted"/>
<dbReference type="Proteomes" id="UP000023152">
    <property type="component" value="Unassembled WGS sequence"/>
</dbReference>
<gene>
    <name evidence="1" type="ORF">RFI_05967</name>
</gene>
<dbReference type="InterPro" id="IPR015915">
    <property type="entry name" value="Kelch-typ_b-propeller"/>
</dbReference>
<dbReference type="Gene3D" id="2.120.10.80">
    <property type="entry name" value="Kelch-type beta propeller"/>
    <property type="match status" value="1"/>
</dbReference>
<evidence type="ECO:0000313" key="1">
    <source>
        <dbReference type="EMBL" id="ETO31151.1"/>
    </source>
</evidence>
<reference evidence="1 2" key="1">
    <citation type="journal article" date="2013" name="Curr. Biol.">
        <title>The Genome of the Foraminiferan Reticulomyxa filosa.</title>
        <authorList>
            <person name="Glockner G."/>
            <person name="Hulsmann N."/>
            <person name="Schleicher M."/>
            <person name="Noegel A.A."/>
            <person name="Eichinger L."/>
            <person name="Gallinger C."/>
            <person name="Pawlowski J."/>
            <person name="Sierra R."/>
            <person name="Euteneuer U."/>
            <person name="Pillet L."/>
            <person name="Moustafa A."/>
            <person name="Platzer M."/>
            <person name="Groth M."/>
            <person name="Szafranski K."/>
            <person name="Schliwa M."/>
        </authorList>
    </citation>
    <scope>NUCLEOTIDE SEQUENCE [LARGE SCALE GENOMIC DNA]</scope>
</reference>
<comment type="caution">
    <text evidence="1">The sequence shown here is derived from an EMBL/GenBank/DDBJ whole genome shotgun (WGS) entry which is preliminary data.</text>
</comment>